<dbReference type="AlphaFoldDB" id="W9VA40"/>
<dbReference type="GO" id="GO:0006754">
    <property type="term" value="P:ATP biosynthetic process"/>
    <property type="evidence" value="ECO:0007669"/>
    <property type="project" value="TreeGrafter"/>
</dbReference>
<dbReference type="PANTHER" id="PTHR21340:SF0">
    <property type="entry name" value="BIS(5'-NUCLEOSYL)-TETRAPHOSPHATASE [ASYMMETRICAL]"/>
    <property type="match status" value="1"/>
</dbReference>
<evidence type="ECO:0000256" key="4">
    <source>
        <dbReference type="SAM" id="MobiDB-lite"/>
    </source>
</evidence>
<dbReference type="InterPro" id="IPR015797">
    <property type="entry name" value="NUDIX_hydrolase-like_dom_sf"/>
</dbReference>
<dbReference type="PANTHER" id="PTHR21340">
    <property type="entry name" value="DIADENOSINE 5,5-P1,P4-TETRAPHOSPHATE PYROPHOSPHOHYDROLASE MUTT"/>
    <property type="match status" value="1"/>
</dbReference>
<keyword evidence="1" id="KW-0378">Hydrolase</keyword>
<dbReference type="InterPro" id="IPR003564">
    <property type="entry name" value="DHNTPase"/>
</dbReference>
<evidence type="ECO:0000256" key="2">
    <source>
        <dbReference type="PIRSR" id="PIRSR603564-1"/>
    </source>
</evidence>
<dbReference type="InterPro" id="IPR000086">
    <property type="entry name" value="NUDIX_hydrolase_dom"/>
</dbReference>
<dbReference type="InterPro" id="IPR020084">
    <property type="entry name" value="NUDIX_hydrolase_CS"/>
</dbReference>
<feature type="binding site" evidence="2">
    <location>
        <position position="162"/>
    </location>
    <ligand>
        <name>substrate</name>
    </ligand>
</feature>
<dbReference type="CDD" id="cd04664">
    <property type="entry name" value="NUDIX_DHNTPase_like"/>
    <property type="match status" value="1"/>
</dbReference>
<dbReference type="GO" id="GO:0046656">
    <property type="term" value="P:folic acid biosynthetic process"/>
    <property type="evidence" value="ECO:0007669"/>
    <property type="project" value="InterPro"/>
</dbReference>
<feature type="binding site" evidence="2">
    <location>
        <position position="68"/>
    </location>
    <ligand>
        <name>substrate</name>
    </ligand>
</feature>
<organism evidence="6 7">
    <name type="scientific">Imhoffiella purpurea</name>
    <dbReference type="NCBI Taxonomy" id="1249627"/>
    <lineage>
        <taxon>Bacteria</taxon>
        <taxon>Pseudomonadati</taxon>
        <taxon>Pseudomonadota</taxon>
        <taxon>Gammaproteobacteria</taxon>
        <taxon>Chromatiales</taxon>
        <taxon>Chromatiaceae</taxon>
        <taxon>Imhoffiella</taxon>
    </lineage>
</organism>
<comment type="caution">
    <text evidence="6">The sequence shown here is derived from an EMBL/GenBank/DDBJ whole genome shotgun (WGS) entry which is preliminary data.</text>
</comment>
<feature type="region of interest" description="Disordered" evidence="4">
    <location>
        <begin position="1"/>
        <end position="34"/>
    </location>
</feature>
<feature type="binding site" evidence="3">
    <location>
        <position position="88"/>
    </location>
    <ligand>
        <name>Mg(2+)</name>
        <dbReference type="ChEBI" id="CHEBI:18420"/>
    </ligand>
</feature>
<feature type="binding site" evidence="3">
    <location>
        <position position="144"/>
    </location>
    <ligand>
        <name>Mg(2+)</name>
        <dbReference type="ChEBI" id="CHEBI:18420"/>
    </ligand>
</feature>
<dbReference type="PATRIC" id="fig|1249627.3.peg.3472"/>
<keyword evidence="3" id="KW-0460">Magnesium</keyword>
<dbReference type="GO" id="GO:0008828">
    <property type="term" value="F:dATP diphosphatase activity"/>
    <property type="evidence" value="ECO:0007669"/>
    <property type="project" value="InterPro"/>
</dbReference>
<dbReference type="SUPFAM" id="SSF55811">
    <property type="entry name" value="Nudix"/>
    <property type="match status" value="1"/>
</dbReference>
<feature type="domain" description="Nudix hydrolase" evidence="5">
    <location>
        <begin position="36"/>
        <end position="173"/>
    </location>
</feature>
<evidence type="ECO:0000256" key="3">
    <source>
        <dbReference type="PIRSR" id="PIRSR603564-2"/>
    </source>
</evidence>
<comment type="cofactor">
    <cofactor evidence="3">
        <name>Mg(2+)</name>
        <dbReference type="ChEBI" id="CHEBI:18420"/>
    </cofactor>
    <text evidence="3">Binds 1 Mg(2+) ion per subunit.</text>
</comment>
<evidence type="ECO:0000313" key="7">
    <source>
        <dbReference type="Proteomes" id="UP000019460"/>
    </source>
</evidence>
<keyword evidence="7" id="KW-1185">Reference proteome</keyword>
<dbReference type="EMBL" id="AONC01000057">
    <property type="protein sequence ID" value="EXJ13781.1"/>
    <property type="molecule type" value="Genomic_DNA"/>
</dbReference>
<keyword evidence="3" id="KW-0479">Metal-binding</keyword>
<dbReference type="InterPro" id="IPR051325">
    <property type="entry name" value="Nudix_hydrolase_domain"/>
</dbReference>
<proteinExistence type="predicted"/>
<feature type="binding site" evidence="2">
    <location>
        <position position="36"/>
    </location>
    <ligand>
        <name>substrate</name>
    </ligand>
</feature>
<reference evidence="6 7" key="1">
    <citation type="submission" date="2012-11" db="EMBL/GenBank/DDBJ databases">
        <title>Genome assembly of Thiorhodococcus sp. AK35.</title>
        <authorList>
            <person name="Nupur N."/>
            <person name="Khatri I."/>
            <person name="Subramanian S."/>
            <person name="Pinnaka A."/>
        </authorList>
    </citation>
    <scope>NUCLEOTIDE SEQUENCE [LARGE SCALE GENOMIC DNA]</scope>
    <source>
        <strain evidence="6 7">AK35</strain>
    </source>
</reference>
<dbReference type="PROSITE" id="PS00893">
    <property type="entry name" value="NUDIX_BOX"/>
    <property type="match status" value="1"/>
</dbReference>
<accession>W9VA40</accession>
<feature type="binding site" evidence="3">
    <location>
        <position position="84"/>
    </location>
    <ligand>
        <name>Mg(2+)</name>
        <dbReference type="ChEBI" id="CHEBI:18420"/>
    </ligand>
</feature>
<dbReference type="GO" id="GO:0019177">
    <property type="term" value="F:dihydroneopterin triphosphate pyrophosphohydrolase activity"/>
    <property type="evidence" value="ECO:0007669"/>
    <property type="project" value="InterPro"/>
</dbReference>
<gene>
    <name evidence="6" type="ORF">D779_3320</name>
</gene>
<dbReference type="eggNOG" id="COG0494">
    <property type="taxonomic scope" value="Bacteria"/>
</dbReference>
<dbReference type="GO" id="GO:0006167">
    <property type="term" value="P:AMP biosynthetic process"/>
    <property type="evidence" value="ECO:0007669"/>
    <property type="project" value="TreeGrafter"/>
</dbReference>
<name>W9VA40_9GAMM</name>
<evidence type="ECO:0000259" key="5">
    <source>
        <dbReference type="PROSITE" id="PS51462"/>
    </source>
</evidence>
<dbReference type="Pfam" id="PF00293">
    <property type="entry name" value="NUDIX"/>
    <property type="match status" value="1"/>
</dbReference>
<feature type="binding site" evidence="2">
    <location>
        <position position="57"/>
    </location>
    <ligand>
        <name>substrate</name>
    </ligand>
</feature>
<evidence type="ECO:0000313" key="6">
    <source>
        <dbReference type="EMBL" id="EXJ13781.1"/>
    </source>
</evidence>
<dbReference type="PROSITE" id="PS51462">
    <property type="entry name" value="NUDIX"/>
    <property type="match status" value="1"/>
</dbReference>
<dbReference type="STRING" id="1249627.D779_3320"/>
<dbReference type="GO" id="GO:0046872">
    <property type="term" value="F:metal ion binding"/>
    <property type="evidence" value="ECO:0007669"/>
    <property type="project" value="UniProtKB-KW"/>
</dbReference>
<dbReference type="Gene3D" id="3.90.79.10">
    <property type="entry name" value="Nucleoside Triphosphate Pyrophosphohydrolase"/>
    <property type="match status" value="1"/>
</dbReference>
<protein>
    <submittedName>
        <fullName evidence="6">Dihydroneopterin triphosphate pyrophosphohydolase type 2</fullName>
    </submittedName>
</protein>
<dbReference type="Proteomes" id="UP000019460">
    <property type="component" value="Unassembled WGS sequence"/>
</dbReference>
<sequence length="177" mass="20030">MRRFEFGRMSDLVAGSDPETLGQGEDASAKSHEERKRPQSVLVVICTRRGDFLLLRRTRPAGFWQSVTGSLSPGETPRSAAAREVREETGILAGGGLVDMRRSTLFPIIPAWRRRYGPNICFNREYRFALVLDSQRFVRLNPREHQEYLWLPAREAAELTGSWTNRDAILDLAAVLG</sequence>
<dbReference type="NCBIfam" id="NF006961">
    <property type="entry name" value="PRK09438.1"/>
    <property type="match status" value="1"/>
</dbReference>
<dbReference type="GO" id="GO:0004081">
    <property type="term" value="F:bis(5'-nucleosyl)-tetraphosphatase (asymmetrical) activity"/>
    <property type="evidence" value="ECO:0007669"/>
    <property type="project" value="TreeGrafter"/>
</dbReference>
<evidence type="ECO:0000256" key="1">
    <source>
        <dbReference type="ARBA" id="ARBA00022801"/>
    </source>
</evidence>
<dbReference type="PRINTS" id="PR01404">
    <property type="entry name" value="NPPPHYDRLASE"/>
</dbReference>